<evidence type="ECO:0008006" key="4">
    <source>
        <dbReference type="Google" id="ProtNLM"/>
    </source>
</evidence>
<proteinExistence type="predicted"/>
<keyword evidence="1" id="KW-0812">Transmembrane</keyword>
<protein>
    <recommendedName>
        <fullName evidence="4">DUF3784 domain-containing protein</fullName>
    </recommendedName>
</protein>
<evidence type="ECO:0000313" key="3">
    <source>
        <dbReference type="Proteomes" id="UP000449710"/>
    </source>
</evidence>
<name>A0AA43XL25_9CLOT</name>
<evidence type="ECO:0000313" key="2">
    <source>
        <dbReference type="EMBL" id="NBG88239.1"/>
    </source>
</evidence>
<dbReference type="RefSeq" id="WP_160720573.1">
    <property type="nucleotide sequence ID" value="NZ_SUMG01000006.1"/>
</dbReference>
<reference evidence="2 3" key="1">
    <citation type="submission" date="2019-04" db="EMBL/GenBank/DDBJ databases">
        <title>Isachenkonia alkalipeptolytica gen. nov. sp. nov. a new anaerobic, alkiliphilic organothrophic bacterium capable to reduce synthesized ferrihydrite isolated from a soda lake.</title>
        <authorList>
            <person name="Toshchakov S.V."/>
            <person name="Zavarzina D.G."/>
            <person name="Zhilina T.N."/>
            <person name="Kostrikina N.A."/>
            <person name="Kublanov I.V."/>
        </authorList>
    </citation>
    <scope>NUCLEOTIDE SEQUENCE [LARGE SCALE GENOMIC DNA]</scope>
    <source>
        <strain evidence="2 3">Z-1701</strain>
    </source>
</reference>
<organism evidence="2 3">
    <name type="scientific">Isachenkonia alkalipeptolytica</name>
    <dbReference type="NCBI Taxonomy" id="2565777"/>
    <lineage>
        <taxon>Bacteria</taxon>
        <taxon>Bacillati</taxon>
        <taxon>Bacillota</taxon>
        <taxon>Clostridia</taxon>
        <taxon>Eubacteriales</taxon>
        <taxon>Clostridiaceae</taxon>
        <taxon>Isachenkonia</taxon>
    </lineage>
</organism>
<dbReference type="Proteomes" id="UP000449710">
    <property type="component" value="Unassembled WGS sequence"/>
</dbReference>
<gene>
    <name evidence="2" type="ORF">ISALK_06970</name>
</gene>
<keyword evidence="1" id="KW-0472">Membrane</keyword>
<keyword evidence="3" id="KW-1185">Reference proteome</keyword>
<comment type="caution">
    <text evidence="2">The sequence shown here is derived from an EMBL/GenBank/DDBJ whole genome shotgun (WGS) entry which is preliminary data.</text>
</comment>
<evidence type="ECO:0000256" key="1">
    <source>
        <dbReference type="SAM" id="Phobius"/>
    </source>
</evidence>
<feature type="transmembrane region" description="Helical" evidence="1">
    <location>
        <begin position="54"/>
        <end position="75"/>
    </location>
</feature>
<keyword evidence="1" id="KW-1133">Transmembrane helix</keyword>
<dbReference type="AlphaFoldDB" id="A0AA43XL25"/>
<dbReference type="EMBL" id="SUMG01000006">
    <property type="protein sequence ID" value="NBG88239.1"/>
    <property type="molecule type" value="Genomic_DNA"/>
</dbReference>
<accession>A0AA43XL25</accession>
<sequence>MNVEVLSFILSVILVFLIIALVYIAIFENPKKLAIQMKIDNNPYLSKYIKAQRALDITEAFGYFTIGVLLALNVIPREYALIYLAPIVLLEKTLGFKIKKKYQP</sequence>
<feature type="transmembrane region" description="Helical" evidence="1">
    <location>
        <begin position="6"/>
        <end position="27"/>
    </location>
</feature>